<dbReference type="PANTHER" id="PTHR43245">
    <property type="entry name" value="BIFUNCTIONAL POLYMYXIN RESISTANCE PROTEIN ARNA"/>
    <property type="match status" value="1"/>
</dbReference>
<dbReference type="EMBL" id="KV426234">
    <property type="protein sequence ID" value="KZV84234.1"/>
    <property type="molecule type" value="Genomic_DNA"/>
</dbReference>
<dbReference type="Proteomes" id="UP000077266">
    <property type="component" value="Unassembled WGS sequence"/>
</dbReference>
<reference evidence="5 6" key="1">
    <citation type="journal article" date="2016" name="Mol. Biol. Evol.">
        <title>Comparative Genomics of Early-Diverging Mushroom-Forming Fungi Provides Insights into the Origins of Lignocellulose Decay Capabilities.</title>
        <authorList>
            <person name="Nagy L.G."/>
            <person name="Riley R."/>
            <person name="Tritt A."/>
            <person name="Adam C."/>
            <person name="Daum C."/>
            <person name="Floudas D."/>
            <person name="Sun H."/>
            <person name="Yadav J.S."/>
            <person name="Pangilinan J."/>
            <person name="Larsson K.H."/>
            <person name="Matsuura K."/>
            <person name="Barry K."/>
            <person name="Labutti K."/>
            <person name="Kuo R."/>
            <person name="Ohm R.A."/>
            <person name="Bhattacharya S.S."/>
            <person name="Shirouzu T."/>
            <person name="Yoshinaga Y."/>
            <person name="Martin F.M."/>
            <person name="Grigoriev I.V."/>
            <person name="Hibbett D.S."/>
        </authorList>
    </citation>
    <scope>NUCLEOTIDE SEQUENCE [LARGE SCALE GENOMIC DNA]</scope>
    <source>
        <strain evidence="5 6">HHB12029</strain>
    </source>
</reference>
<evidence type="ECO:0000313" key="6">
    <source>
        <dbReference type="Proteomes" id="UP000077266"/>
    </source>
</evidence>
<dbReference type="InterPro" id="IPR036291">
    <property type="entry name" value="NAD(P)-bd_dom_sf"/>
</dbReference>
<dbReference type="Gene3D" id="3.40.50.720">
    <property type="entry name" value="NAD(P)-binding Rossmann-like Domain"/>
    <property type="match status" value="1"/>
</dbReference>
<dbReference type="GO" id="GO:0006694">
    <property type="term" value="P:steroid biosynthetic process"/>
    <property type="evidence" value="ECO:0007669"/>
    <property type="project" value="InterPro"/>
</dbReference>
<keyword evidence="2" id="KW-0560">Oxidoreductase</keyword>
<dbReference type="AlphaFoldDB" id="A0A165DCN2"/>
<evidence type="ECO:0000313" key="5">
    <source>
        <dbReference type="EMBL" id="KZV84234.1"/>
    </source>
</evidence>
<proteinExistence type="inferred from homology"/>
<protein>
    <submittedName>
        <fullName evidence="5">NAD(P)-binding protein</fullName>
    </submittedName>
</protein>
<dbReference type="STRING" id="1314781.A0A165DCN2"/>
<gene>
    <name evidence="5" type="ORF">EXIGLDRAFT_683060</name>
</gene>
<keyword evidence="3" id="KW-0812">Transmembrane</keyword>
<evidence type="ECO:0000259" key="4">
    <source>
        <dbReference type="Pfam" id="PF01073"/>
    </source>
</evidence>
<keyword evidence="6" id="KW-1185">Reference proteome</keyword>
<dbReference type="SUPFAM" id="SSF51735">
    <property type="entry name" value="NAD(P)-binding Rossmann-fold domains"/>
    <property type="match status" value="1"/>
</dbReference>
<evidence type="ECO:0000256" key="1">
    <source>
        <dbReference type="ARBA" id="ARBA00009219"/>
    </source>
</evidence>
<keyword evidence="3" id="KW-1133">Transmembrane helix</keyword>
<comment type="similarity">
    <text evidence="1">Belongs to the 3-beta-HSD family.</text>
</comment>
<dbReference type="Pfam" id="PF01073">
    <property type="entry name" value="3Beta_HSD"/>
    <property type="match status" value="1"/>
</dbReference>
<dbReference type="OrthoDB" id="10058185at2759"/>
<feature type="transmembrane region" description="Helical" evidence="3">
    <location>
        <begin position="83"/>
        <end position="101"/>
    </location>
</feature>
<feature type="transmembrane region" description="Helical" evidence="3">
    <location>
        <begin position="12"/>
        <end position="32"/>
    </location>
</feature>
<dbReference type="GO" id="GO:0016616">
    <property type="term" value="F:oxidoreductase activity, acting on the CH-OH group of donors, NAD or NADP as acceptor"/>
    <property type="evidence" value="ECO:0007669"/>
    <property type="project" value="InterPro"/>
</dbReference>
<name>A0A165DCN2_EXIGL</name>
<dbReference type="InterPro" id="IPR050177">
    <property type="entry name" value="Lipid_A_modif_metabolic_enz"/>
</dbReference>
<dbReference type="InterPro" id="IPR002225">
    <property type="entry name" value="3Beta_OHSteriod_DH/Estase"/>
</dbReference>
<feature type="domain" description="3-beta hydroxysteroid dehydrogenase/isomerase" evidence="4">
    <location>
        <begin position="84"/>
        <end position="359"/>
    </location>
</feature>
<accession>A0A165DCN2</accession>
<keyword evidence="3" id="KW-0472">Membrane</keyword>
<evidence type="ECO:0000256" key="3">
    <source>
        <dbReference type="SAM" id="Phobius"/>
    </source>
</evidence>
<dbReference type="PANTHER" id="PTHR43245:SF51">
    <property type="entry name" value="SHORT CHAIN DEHYDROGENASE_REDUCTASE FAMILY 42E, MEMBER 2"/>
    <property type="match status" value="1"/>
</dbReference>
<organism evidence="5 6">
    <name type="scientific">Exidia glandulosa HHB12029</name>
    <dbReference type="NCBI Taxonomy" id="1314781"/>
    <lineage>
        <taxon>Eukaryota</taxon>
        <taxon>Fungi</taxon>
        <taxon>Dikarya</taxon>
        <taxon>Basidiomycota</taxon>
        <taxon>Agaricomycotina</taxon>
        <taxon>Agaricomycetes</taxon>
        <taxon>Auriculariales</taxon>
        <taxon>Exidiaceae</taxon>
        <taxon>Exidia</taxon>
    </lineage>
</organism>
<evidence type="ECO:0000256" key="2">
    <source>
        <dbReference type="ARBA" id="ARBA00023002"/>
    </source>
</evidence>
<sequence>MEVPLTVASAPLTLSAALAFAVLAAVAAYLFWLNRTMLQQPPSALDLSPKRYTPESVRAAADEFARNPPDVTPFLPPSTGNRYIVLGGAGFLGGWIVIQLLQRGEDPRRIRVLDIQPPTRLDLLDAQRKGVEFLLVDVADANAVINAFLRPWRAGDAAPLTVFHTASNIRFFERHELQLPASERVNVHGTKHVLDAAHEAGASVLVYTSSGSICIKPSRFWLWPWEKQPENFVHLVNDNTNVPQTHAGAWSNYAATKIRAERIVREADLSTGRGGVVLRTSCLRPGNGVFGPGGDVLCGAFLVRKTNPSWILDSIQSFCYVENMALAHLQLEASLLEKPELAGGDAFCITDPNPPITYGDVGTLENVLTDGVTTFPRFPPVLMLLIAHAVELYVHARLHSPVLARMLPPVTGDIVNLQPSLFSLTSAHLIFDDSRARRVFGYRPAFTTIQGLCKLVDEFKKSGGRAEFRQMLPGGGGVSFGLAAAQRGVAKAAREMGAIDTPGTPGTPC</sequence>
<dbReference type="InParanoid" id="A0A165DCN2"/>